<name>A0A2G9TQ61_TELCI</name>
<proteinExistence type="predicted"/>
<dbReference type="AlphaFoldDB" id="A0A2G9TQ61"/>
<dbReference type="PANTHER" id="PTHR15829">
    <property type="entry name" value="PROTEIN KINASE PKN/PRK1, EFFECTOR"/>
    <property type="match status" value="1"/>
</dbReference>
<protein>
    <submittedName>
        <fullName evidence="1">Uncharacterized protein</fullName>
    </submittedName>
</protein>
<evidence type="ECO:0000313" key="1">
    <source>
        <dbReference type="EMBL" id="PIO60153.1"/>
    </source>
</evidence>
<dbReference type="PANTHER" id="PTHR15829:SF13">
    <property type="entry name" value="FAM65 N-TERMINAL DOMAIN-CONTAINING PROTEIN"/>
    <property type="match status" value="1"/>
</dbReference>
<reference evidence="1 2" key="1">
    <citation type="submission" date="2015-09" db="EMBL/GenBank/DDBJ databases">
        <title>Draft genome of the parasitic nematode Teladorsagia circumcincta isolate WARC Sus (inbred).</title>
        <authorList>
            <person name="Mitreva M."/>
        </authorList>
    </citation>
    <scope>NUCLEOTIDE SEQUENCE [LARGE SCALE GENOMIC DNA]</scope>
    <source>
        <strain evidence="1 2">S</strain>
    </source>
</reference>
<evidence type="ECO:0000313" key="2">
    <source>
        <dbReference type="Proteomes" id="UP000230423"/>
    </source>
</evidence>
<gene>
    <name evidence="1" type="ORF">TELCIR_18357</name>
</gene>
<dbReference type="EMBL" id="KZ356032">
    <property type="protein sequence ID" value="PIO60153.1"/>
    <property type="molecule type" value="Genomic_DNA"/>
</dbReference>
<dbReference type="Proteomes" id="UP000230423">
    <property type="component" value="Unassembled WGS sequence"/>
</dbReference>
<keyword evidence="2" id="KW-1185">Reference proteome</keyword>
<organism evidence="1 2">
    <name type="scientific">Teladorsagia circumcincta</name>
    <name type="common">Brown stomach worm</name>
    <name type="synonym">Ostertagia circumcincta</name>
    <dbReference type="NCBI Taxonomy" id="45464"/>
    <lineage>
        <taxon>Eukaryota</taxon>
        <taxon>Metazoa</taxon>
        <taxon>Ecdysozoa</taxon>
        <taxon>Nematoda</taxon>
        <taxon>Chromadorea</taxon>
        <taxon>Rhabditida</taxon>
        <taxon>Rhabditina</taxon>
        <taxon>Rhabditomorpha</taxon>
        <taxon>Strongyloidea</taxon>
        <taxon>Trichostrongylidae</taxon>
        <taxon>Teladorsagia</taxon>
    </lineage>
</organism>
<sequence length="205" mass="23499">MWIVLWLSKRLAMWYGERFLFLVFIYSSSLPIKERRKSLGAVLDSSELEQMYLESDRFWESTESGAKGTGTGNAEIDVCLKYHLSRVIRCLQIKERRKSLGAVLDSSELEQMYLESDRFWESTESGAKGTGTGNAEIDVCLKYHLSRVIRCLQILENIKTDCPLICKYNETLKKLELETVTLDRLLRLTKTIPVVPSVASGEIDF</sequence>
<dbReference type="InterPro" id="IPR026136">
    <property type="entry name" value="RIPOR3"/>
</dbReference>
<dbReference type="OrthoDB" id="9999654at2759"/>
<accession>A0A2G9TQ61</accession>